<evidence type="ECO:0008006" key="8">
    <source>
        <dbReference type="Google" id="ProtNLM"/>
    </source>
</evidence>
<evidence type="ECO:0000256" key="1">
    <source>
        <dbReference type="ARBA" id="ARBA00004370"/>
    </source>
</evidence>
<dbReference type="EMBL" id="AODF01000039">
    <property type="protein sequence ID" value="EUJ26146.1"/>
    <property type="molecule type" value="Genomic_DNA"/>
</dbReference>
<reference evidence="6 7" key="1">
    <citation type="journal article" date="2014" name="Int. J. Syst. Evol. Microbiol.">
        <title>Listeria floridensis sp. nov., Listeria aquatica sp. nov., Listeria cornellensis sp. nov., Listeria riparia sp. nov. and Listeria grandensis sp. nov., from agricultural and natural environments.</title>
        <authorList>
            <person name="den Bakker H.C."/>
            <person name="Warchocki S."/>
            <person name="Wright E.M."/>
            <person name="Allred A.F."/>
            <person name="Ahlstrom C."/>
            <person name="Manuel C.S."/>
            <person name="Stasiewicz M.J."/>
            <person name="Burrell A."/>
            <person name="Roof S."/>
            <person name="Strawn L."/>
            <person name="Fortes E.D."/>
            <person name="Nightingale K.K."/>
            <person name="Kephart D."/>
            <person name="Wiedmann M."/>
        </authorList>
    </citation>
    <scope>NUCLEOTIDE SEQUENCE [LARGE SCALE GENOMIC DNA]</scope>
    <source>
        <strain evidence="6 7">FSL S10-1187</strain>
    </source>
</reference>
<evidence type="ECO:0000313" key="7">
    <source>
        <dbReference type="Proteomes" id="UP000019249"/>
    </source>
</evidence>
<keyword evidence="4 5" id="KW-0472">Membrane</keyword>
<gene>
    <name evidence="6" type="ORF">MFLO_14367</name>
</gene>
<keyword evidence="2 5" id="KW-0812">Transmembrane</keyword>
<sequence>MKENAIEGAVIARTLILALALLNQLLTALNKSPFELVIAEHELAEICSLVLTVGASAWAWWKNNSFTKVARKADETLRQERGKGEFS</sequence>
<dbReference type="Proteomes" id="UP000019249">
    <property type="component" value="Unassembled WGS sequence"/>
</dbReference>
<evidence type="ECO:0000256" key="2">
    <source>
        <dbReference type="ARBA" id="ARBA00022692"/>
    </source>
</evidence>
<accession>A0ABP3AVZ5</accession>
<dbReference type="NCBIfam" id="TIGR01592">
    <property type="entry name" value="holin_SPP1"/>
    <property type="match status" value="1"/>
</dbReference>
<keyword evidence="3 5" id="KW-1133">Transmembrane helix</keyword>
<keyword evidence="7" id="KW-1185">Reference proteome</keyword>
<dbReference type="Pfam" id="PF04688">
    <property type="entry name" value="Holin_SPP1"/>
    <property type="match status" value="1"/>
</dbReference>
<evidence type="ECO:0000256" key="5">
    <source>
        <dbReference type="SAM" id="Phobius"/>
    </source>
</evidence>
<comment type="caution">
    <text evidence="6">The sequence shown here is derived from an EMBL/GenBank/DDBJ whole genome shotgun (WGS) entry which is preliminary data.</text>
</comment>
<evidence type="ECO:0000256" key="4">
    <source>
        <dbReference type="ARBA" id="ARBA00023136"/>
    </source>
</evidence>
<proteinExistence type="predicted"/>
<organism evidence="6 7">
    <name type="scientific">Listeria floridensis FSL S10-1187</name>
    <dbReference type="NCBI Taxonomy" id="1265817"/>
    <lineage>
        <taxon>Bacteria</taxon>
        <taxon>Bacillati</taxon>
        <taxon>Bacillota</taxon>
        <taxon>Bacilli</taxon>
        <taxon>Bacillales</taxon>
        <taxon>Listeriaceae</taxon>
        <taxon>Listeria</taxon>
    </lineage>
</organism>
<feature type="transmembrane region" description="Helical" evidence="5">
    <location>
        <begin position="43"/>
        <end position="61"/>
    </location>
</feature>
<name>A0ABP3AVZ5_9LIST</name>
<protein>
    <recommendedName>
        <fullName evidence="8">Phage holin</fullName>
    </recommendedName>
</protein>
<dbReference type="InterPro" id="IPR006479">
    <property type="entry name" value="Holin"/>
</dbReference>
<comment type="subcellular location">
    <subcellularLocation>
        <location evidence="1">Membrane</location>
    </subcellularLocation>
</comment>
<evidence type="ECO:0000313" key="6">
    <source>
        <dbReference type="EMBL" id="EUJ26146.1"/>
    </source>
</evidence>
<evidence type="ECO:0000256" key="3">
    <source>
        <dbReference type="ARBA" id="ARBA00022989"/>
    </source>
</evidence>
<dbReference type="RefSeq" id="WP_036098371.1">
    <property type="nucleotide sequence ID" value="NZ_AODF01000039.1"/>
</dbReference>